<accession>A0ACC2FFT5</accession>
<reference evidence="1" key="1">
    <citation type="submission" date="2021-05" db="EMBL/GenBank/DDBJ databases">
        <authorList>
            <person name="Pan Q."/>
            <person name="Jouanno E."/>
            <person name="Zahm M."/>
            <person name="Klopp C."/>
            <person name="Cabau C."/>
            <person name="Louis A."/>
            <person name="Berthelot C."/>
            <person name="Parey E."/>
            <person name="Roest Crollius H."/>
            <person name="Montfort J."/>
            <person name="Robinson-Rechavi M."/>
            <person name="Bouchez O."/>
            <person name="Lampietro C."/>
            <person name="Lopez Roques C."/>
            <person name="Donnadieu C."/>
            <person name="Postlethwait J."/>
            <person name="Bobe J."/>
            <person name="Dillon D."/>
            <person name="Chandos A."/>
            <person name="von Hippel F."/>
            <person name="Guiguen Y."/>
        </authorList>
    </citation>
    <scope>NUCLEOTIDE SEQUENCE</scope>
    <source>
        <strain evidence="1">YG-Jan2019</strain>
    </source>
</reference>
<dbReference type="Proteomes" id="UP001157502">
    <property type="component" value="Chromosome 28"/>
</dbReference>
<name>A0ACC2FFT5_DALPE</name>
<keyword evidence="2" id="KW-1185">Reference proteome</keyword>
<dbReference type="EMBL" id="CM055755">
    <property type="protein sequence ID" value="KAJ7990177.1"/>
    <property type="molecule type" value="Genomic_DNA"/>
</dbReference>
<protein>
    <submittedName>
        <fullName evidence="1">Uncharacterized protein</fullName>
    </submittedName>
</protein>
<proteinExistence type="predicted"/>
<sequence>MLPAPSPAQEPALTGSFSHSPGTSTMQSVEDRLNRGCLLLALKRYRAAVRDMEQTILLPSLLMGVESNPEEEDCFQGRLSAASGPCEDLHDSYLKLKSIQNTVECGLMPSDEPSSQNQTHLALNDTLEALLEGDPEALVQFHLRGLFSIMANLTKKSQGITNKYMDIIGVMN</sequence>
<organism evidence="1 2">
    <name type="scientific">Dallia pectoralis</name>
    <name type="common">Alaska blackfish</name>
    <dbReference type="NCBI Taxonomy" id="75939"/>
    <lineage>
        <taxon>Eukaryota</taxon>
        <taxon>Metazoa</taxon>
        <taxon>Chordata</taxon>
        <taxon>Craniata</taxon>
        <taxon>Vertebrata</taxon>
        <taxon>Euteleostomi</taxon>
        <taxon>Actinopterygii</taxon>
        <taxon>Neopterygii</taxon>
        <taxon>Teleostei</taxon>
        <taxon>Protacanthopterygii</taxon>
        <taxon>Esociformes</taxon>
        <taxon>Umbridae</taxon>
        <taxon>Dallia</taxon>
    </lineage>
</organism>
<comment type="caution">
    <text evidence="1">The sequence shown here is derived from an EMBL/GenBank/DDBJ whole genome shotgun (WGS) entry which is preliminary data.</text>
</comment>
<evidence type="ECO:0000313" key="2">
    <source>
        <dbReference type="Proteomes" id="UP001157502"/>
    </source>
</evidence>
<evidence type="ECO:0000313" key="1">
    <source>
        <dbReference type="EMBL" id="KAJ7990177.1"/>
    </source>
</evidence>
<gene>
    <name evidence="1" type="ORF">DPEC_G00297610</name>
</gene>